<dbReference type="PANTHER" id="PTHR44858">
    <property type="entry name" value="TETRATRICOPEPTIDE REPEAT PROTEIN 6"/>
    <property type="match status" value="1"/>
</dbReference>
<dbReference type="InterPro" id="IPR019734">
    <property type="entry name" value="TPR_rpt"/>
</dbReference>
<dbReference type="InterPro" id="IPR009003">
    <property type="entry name" value="Peptidase_S1_PA"/>
</dbReference>
<feature type="repeat" description="TPR" evidence="3">
    <location>
        <begin position="669"/>
        <end position="702"/>
    </location>
</feature>
<organism evidence="5 6">
    <name type="scientific">Quisquiliibacterium transsilvanicum</name>
    <dbReference type="NCBI Taxonomy" id="1549638"/>
    <lineage>
        <taxon>Bacteria</taxon>
        <taxon>Pseudomonadati</taxon>
        <taxon>Pseudomonadota</taxon>
        <taxon>Betaproteobacteria</taxon>
        <taxon>Burkholderiales</taxon>
        <taxon>Burkholderiaceae</taxon>
        <taxon>Quisquiliibacterium</taxon>
    </lineage>
</organism>
<keyword evidence="1" id="KW-0677">Repeat</keyword>
<evidence type="ECO:0000256" key="4">
    <source>
        <dbReference type="SAM" id="SignalP"/>
    </source>
</evidence>
<feature type="repeat" description="TPR" evidence="3">
    <location>
        <begin position="296"/>
        <end position="329"/>
    </location>
</feature>
<evidence type="ECO:0000313" key="6">
    <source>
        <dbReference type="Proteomes" id="UP000532440"/>
    </source>
</evidence>
<evidence type="ECO:0000256" key="3">
    <source>
        <dbReference type="PROSITE-ProRule" id="PRU00339"/>
    </source>
</evidence>
<name>A0A7W8MAI6_9BURK</name>
<feature type="repeat" description="TPR" evidence="3">
    <location>
        <begin position="635"/>
        <end position="668"/>
    </location>
</feature>
<evidence type="ECO:0000256" key="2">
    <source>
        <dbReference type="ARBA" id="ARBA00022803"/>
    </source>
</evidence>
<keyword evidence="2 3" id="KW-0802">TPR repeat</keyword>
<dbReference type="Pfam" id="PF13432">
    <property type="entry name" value="TPR_16"/>
    <property type="match status" value="4"/>
</dbReference>
<feature type="repeat" description="TPR" evidence="3">
    <location>
        <begin position="364"/>
        <end position="397"/>
    </location>
</feature>
<keyword evidence="4" id="KW-0732">Signal</keyword>
<dbReference type="GO" id="GO:0004252">
    <property type="term" value="F:serine-type endopeptidase activity"/>
    <property type="evidence" value="ECO:0007669"/>
    <property type="project" value="InterPro"/>
</dbReference>
<dbReference type="PRINTS" id="PR00834">
    <property type="entry name" value="PROTEASES2C"/>
</dbReference>
<dbReference type="Pfam" id="PF13181">
    <property type="entry name" value="TPR_8"/>
    <property type="match status" value="1"/>
</dbReference>
<feature type="repeat" description="TPR" evidence="3">
    <location>
        <begin position="465"/>
        <end position="498"/>
    </location>
</feature>
<dbReference type="SUPFAM" id="SSF50494">
    <property type="entry name" value="Trypsin-like serine proteases"/>
    <property type="match status" value="1"/>
</dbReference>
<dbReference type="Proteomes" id="UP000532440">
    <property type="component" value="Unassembled WGS sequence"/>
</dbReference>
<dbReference type="InterPro" id="IPR043504">
    <property type="entry name" value="Peptidase_S1_PA_chymotrypsin"/>
</dbReference>
<keyword evidence="6" id="KW-1185">Reference proteome</keyword>
<dbReference type="SUPFAM" id="SSF48452">
    <property type="entry name" value="TPR-like"/>
    <property type="match status" value="2"/>
</dbReference>
<evidence type="ECO:0000313" key="5">
    <source>
        <dbReference type="EMBL" id="MBB5273400.1"/>
    </source>
</evidence>
<feature type="chain" id="PRO_5030865225" evidence="4">
    <location>
        <begin position="30"/>
        <end position="791"/>
    </location>
</feature>
<feature type="signal peptide" evidence="4">
    <location>
        <begin position="1"/>
        <end position="29"/>
    </location>
</feature>
<dbReference type="PROSITE" id="PS50005">
    <property type="entry name" value="TPR"/>
    <property type="match status" value="5"/>
</dbReference>
<dbReference type="SMART" id="SM00028">
    <property type="entry name" value="TPR"/>
    <property type="match status" value="11"/>
</dbReference>
<dbReference type="InterPro" id="IPR050498">
    <property type="entry name" value="Ycf3"/>
</dbReference>
<dbReference type="Gene3D" id="1.25.40.10">
    <property type="entry name" value="Tetratricopeptide repeat domain"/>
    <property type="match status" value="2"/>
</dbReference>
<protein>
    <submittedName>
        <fullName evidence="5">Tetratricopeptide (TPR) repeat protein</fullName>
    </submittedName>
</protein>
<dbReference type="PANTHER" id="PTHR44858:SF1">
    <property type="entry name" value="UDP-N-ACETYLGLUCOSAMINE--PEPTIDE N-ACETYLGLUCOSAMINYLTRANSFERASE SPINDLY-RELATED"/>
    <property type="match status" value="1"/>
</dbReference>
<sequence length="791" mass="83918">MSLLPDRRLPGAAALLLAALMPIPAPLRAQQDEARAVFERVSGSVVTVIGHAGDGRRGSQGSGVLLDATRIVTNCHVIRDAARIEVVSGPATHPARWTLQDPSRDLCLLETQQPAGRPAGLRDLSAVVPGERVHAVGNPLGFGLSVSSGLVTAFATLQGERVLLASAVLSPGSSGGGLFDAQGRLVGITTGALGPGQDLNIALPAGWARELSARGRPPVLVEPPPSPEPRWLERSQALEAAGAWQELEGLARDWVAAQPGAARARMALAAAQLQQGRTEAAEQAAREALRLDDRMAHAWHYLGVVLHQAGRTAQAEQAMDRALELLPASPGVHLARAGWRIGQRRFEEALAEAERALAIEPGDHRNWAILGDARSRLGLADEAIRAYRAAVRLNERDAASREALARLLAGGGKADAAHRALAERSGAQTDARTMVALGVADFNRQRYAVAEDAFRKAVTSSPGLAEGWEKLGMALARMKRDDEASSALDRALGLDPRLIEARIERAALRSRRGDRSGALADARLATESTGNDPRAWRSLATNAVAAGDATTALSAYHRLDTLGGSLTADLAAWGDLLGRTGRREEAQRVFDRAESDDPRNDGLLVNIAAFHGRSGALVRAQQYLERALAVAPRNVDALSSQGYLRILQGAAQEAVTILERAVAIDPERANAWINLGHAHLRNRNAGRAIAALEKGLTLAPESLDAHLYAAQAYLAAREPGRARRHSATVLARQPDLAPALSISILSHLMEGDAGGARPLYQRLRRLDPQAARQLRSQALAGGLTAASSLPE</sequence>
<comment type="caution">
    <text evidence="5">The sequence shown here is derived from an EMBL/GenBank/DDBJ whole genome shotgun (WGS) entry which is preliminary data.</text>
</comment>
<dbReference type="EMBL" id="JACHGB010000006">
    <property type="protein sequence ID" value="MBB5273400.1"/>
    <property type="molecule type" value="Genomic_DNA"/>
</dbReference>
<proteinExistence type="predicted"/>
<gene>
    <name evidence="5" type="ORF">HNQ70_003428</name>
</gene>
<dbReference type="AlphaFoldDB" id="A0A7W8MAI6"/>
<accession>A0A7W8MAI6</accession>
<reference evidence="5 6" key="1">
    <citation type="submission" date="2020-08" db="EMBL/GenBank/DDBJ databases">
        <title>Genomic Encyclopedia of Type Strains, Phase IV (KMG-IV): sequencing the most valuable type-strain genomes for metagenomic binning, comparative biology and taxonomic classification.</title>
        <authorList>
            <person name="Goeker M."/>
        </authorList>
    </citation>
    <scope>NUCLEOTIDE SEQUENCE [LARGE SCALE GENOMIC DNA]</scope>
    <source>
        <strain evidence="5 6">DSM 29781</strain>
    </source>
</reference>
<dbReference type="Pfam" id="PF13365">
    <property type="entry name" value="Trypsin_2"/>
    <property type="match status" value="1"/>
</dbReference>
<dbReference type="Gene3D" id="2.40.10.10">
    <property type="entry name" value="Trypsin-like serine proteases"/>
    <property type="match status" value="2"/>
</dbReference>
<dbReference type="GO" id="GO:0006508">
    <property type="term" value="P:proteolysis"/>
    <property type="evidence" value="ECO:0007669"/>
    <property type="project" value="InterPro"/>
</dbReference>
<dbReference type="InterPro" id="IPR011990">
    <property type="entry name" value="TPR-like_helical_dom_sf"/>
</dbReference>
<dbReference type="InterPro" id="IPR001940">
    <property type="entry name" value="Peptidase_S1C"/>
</dbReference>
<evidence type="ECO:0000256" key="1">
    <source>
        <dbReference type="ARBA" id="ARBA00022737"/>
    </source>
</evidence>
<dbReference type="RefSeq" id="WP_183969887.1">
    <property type="nucleotide sequence ID" value="NZ_BAABEW010000024.1"/>
</dbReference>